<evidence type="ECO:0000256" key="4">
    <source>
        <dbReference type="ARBA" id="ARBA00022980"/>
    </source>
</evidence>
<evidence type="ECO:0000256" key="5">
    <source>
        <dbReference type="ARBA" id="ARBA00023274"/>
    </source>
</evidence>
<dbReference type="InterPro" id="IPR020594">
    <property type="entry name" value="Ribosomal_bL9_bac/chp"/>
</dbReference>
<dbReference type="Pfam" id="PF03948">
    <property type="entry name" value="Ribosomal_L9_C"/>
    <property type="match status" value="1"/>
</dbReference>
<protein>
    <recommendedName>
        <fullName evidence="6 7">Large ribosomal subunit protein bL9</fullName>
    </recommendedName>
</protein>
<proteinExistence type="inferred from homology"/>
<evidence type="ECO:0000259" key="10">
    <source>
        <dbReference type="Pfam" id="PF03948"/>
    </source>
</evidence>
<dbReference type="Gene3D" id="3.10.430.100">
    <property type="entry name" value="Ribosomal protein L9, C-terminal domain"/>
    <property type="match status" value="1"/>
</dbReference>
<dbReference type="GO" id="GO:0003735">
    <property type="term" value="F:structural constituent of ribosome"/>
    <property type="evidence" value="ECO:0007669"/>
    <property type="project" value="InterPro"/>
</dbReference>
<organism evidence="11 12">
    <name type="scientific">bacterium (Candidatus Gribaldobacteria) CG07_land_8_20_14_0_80_33_18</name>
    <dbReference type="NCBI Taxonomy" id="2014272"/>
    <lineage>
        <taxon>Bacteria</taxon>
        <taxon>Candidatus Gribaldobacteria</taxon>
    </lineage>
</organism>
<comment type="similarity">
    <text evidence="1 7">Belongs to the bacterial ribosomal protein bL9 family.</text>
</comment>
<evidence type="ECO:0000256" key="1">
    <source>
        <dbReference type="ARBA" id="ARBA00010605"/>
    </source>
</evidence>
<feature type="domain" description="Large ribosomal subunit protein bL9 C-terminal" evidence="10">
    <location>
        <begin position="66"/>
        <end position="145"/>
    </location>
</feature>
<keyword evidence="3 7" id="KW-0694">RNA-binding</keyword>
<keyword evidence="8" id="KW-0175">Coiled coil</keyword>
<comment type="function">
    <text evidence="7">Binds to the 23S rRNA.</text>
</comment>
<dbReference type="GO" id="GO:1990904">
    <property type="term" value="C:ribonucleoprotein complex"/>
    <property type="evidence" value="ECO:0007669"/>
    <property type="project" value="UniProtKB-KW"/>
</dbReference>
<dbReference type="GO" id="GO:0005840">
    <property type="term" value="C:ribosome"/>
    <property type="evidence" value="ECO:0007669"/>
    <property type="project" value="UniProtKB-KW"/>
</dbReference>
<sequence>MKIILLQDIENLGSKYEVKEAKPGYARNYLIPKGLAKPATKKLLEWAKIQQEKQEKKAEEELKKITEIVSKLDGLEITIPVKVGLENQLYESINIQKIKESLKVQGFEINKSQIHLQNSISELGEFPIKIKFDHNLEAEIKVIVVEEK</sequence>
<dbReference type="InterPro" id="IPR009027">
    <property type="entry name" value="Ribosomal_bL9/RNase_H1_N"/>
</dbReference>
<evidence type="ECO:0000256" key="3">
    <source>
        <dbReference type="ARBA" id="ARBA00022884"/>
    </source>
</evidence>
<evidence type="ECO:0000256" key="6">
    <source>
        <dbReference type="ARBA" id="ARBA00035292"/>
    </source>
</evidence>
<comment type="caution">
    <text evidence="11">The sequence shown here is derived from an EMBL/GenBank/DDBJ whole genome shotgun (WGS) entry which is preliminary data.</text>
</comment>
<dbReference type="PANTHER" id="PTHR21368">
    <property type="entry name" value="50S RIBOSOMAL PROTEIN L9"/>
    <property type="match status" value="1"/>
</dbReference>
<dbReference type="InterPro" id="IPR020069">
    <property type="entry name" value="Ribosomal_bL9_C"/>
</dbReference>
<dbReference type="AlphaFoldDB" id="A0A2M6Z319"/>
<dbReference type="Pfam" id="PF01281">
    <property type="entry name" value="Ribosomal_L9_N"/>
    <property type="match status" value="1"/>
</dbReference>
<evidence type="ECO:0000313" key="11">
    <source>
        <dbReference type="EMBL" id="PIU46776.1"/>
    </source>
</evidence>
<keyword evidence="5 7" id="KW-0687">Ribonucleoprotein</keyword>
<dbReference type="Proteomes" id="UP000228777">
    <property type="component" value="Unassembled WGS sequence"/>
</dbReference>
<evidence type="ECO:0000259" key="9">
    <source>
        <dbReference type="Pfam" id="PF01281"/>
    </source>
</evidence>
<dbReference type="GO" id="GO:0006412">
    <property type="term" value="P:translation"/>
    <property type="evidence" value="ECO:0007669"/>
    <property type="project" value="UniProtKB-UniRule"/>
</dbReference>
<accession>A0A2M6Z319</accession>
<keyword evidence="2 7" id="KW-0699">rRNA-binding</keyword>
<dbReference type="SUPFAM" id="SSF55658">
    <property type="entry name" value="L9 N-domain-like"/>
    <property type="match status" value="1"/>
</dbReference>
<keyword evidence="4 7" id="KW-0689">Ribosomal protein</keyword>
<dbReference type="InterPro" id="IPR000244">
    <property type="entry name" value="Ribosomal_bL9"/>
</dbReference>
<feature type="coiled-coil region" evidence="8">
    <location>
        <begin position="41"/>
        <end position="68"/>
    </location>
</feature>
<evidence type="ECO:0000256" key="7">
    <source>
        <dbReference type="HAMAP-Rule" id="MF_00503"/>
    </source>
</evidence>
<dbReference type="InterPro" id="IPR036791">
    <property type="entry name" value="Ribosomal_bL9_C_sf"/>
</dbReference>
<evidence type="ECO:0000313" key="12">
    <source>
        <dbReference type="Proteomes" id="UP000228777"/>
    </source>
</evidence>
<dbReference type="InterPro" id="IPR036935">
    <property type="entry name" value="Ribosomal_bL9_N_sf"/>
</dbReference>
<gene>
    <name evidence="7 11" type="primary">rplI</name>
    <name evidence="11" type="ORF">COS93_01665</name>
</gene>
<reference evidence="12" key="1">
    <citation type="submission" date="2017-09" db="EMBL/GenBank/DDBJ databases">
        <title>Depth-based differentiation of microbial function through sediment-hosted aquifers and enrichment of novel symbionts in the deep terrestrial subsurface.</title>
        <authorList>
            <person name="Probst A.J."/>
            <person name="Ladd B."/>
            <person name="Jarett J.K."/>
            <person name="Geller-Mcgrath D.E."/>
            <person name="Sieber C.M.K."/>
            <person name="Emerson J.B."/>
            <person name="Anantharaman K."/>
            <person name="Thomas B.C."/>
            <person name="Malmstrom R."/>
            <person name="Stieglmeier M."/>
            <person name="Klingl A."/>
            <person name="Woyke T."/>
            <person name="Ryan C.M."/>
            <person name="Banfield J.F."/>
        </authorList>
    </citation>
    <scope>NUCLEOTIDE SEQUENCE [LARGE SCALE GENOMIC DNA]</scope>
</reference>
<dbReference type="EMBL" id="PEWP01000032">
    <property type="protein sequence ID" value="PIU46776.1"/>
    <property type="molecule type" value="Genomic_DNA"/>
</dbReference>
<name>A0A2M6Z319_9BACT</name>
<evidence type="ECO:0000256" key="8">
    <source>
        <dbReference type="SAM" id="Coils"/>
    </source>
</evidence>
<evidence type="ECO:0000256" key="2">
    <source>
        <dbReference type="ARBA" id="ARBA00022730"/>
    </source>
</evidence>
<dbReference type="Gene3D" id="3.40.5.10">
    <property type="entry name" value="Ribosomal protein L9, N-terminal domain"/>
    <property type="match status" value="1"/>
</dbReference>
<dbReference type="GO" id="GO:0019843">
    <property type="term" value="F:rRNA binding"/>
    <property type="evidence" value="ECO:0007669"/>
    <property type="project" value="UniProtKB-UniRule"/>
</dbReference>
<dbReference type="HAMAP" id="MF_00503">
    <property type="entry name" value="Ribosomal_bL9"/>
    <property type="match status" value="1"/>
</dbReference>
<dbReference type="SUPFAM" id="SSF55653">
    <property type="entry name" value="Ribosomal protein L9 C-domain"/>
    <property type="match status" value="1"/>
</dbReference>
<dbReference type="NCBIfam" id="TIGR00158">
    <property type="entry name" value="L9"/>
    <property type="match status" value="1"/>
</dbReference>
<dbReference type="InterPro" id="IPR020070">
    <property type="entry name" value="Ribosomal_bL9_N"/>
</dbReference>
<feature type="domain" description="Ribosomal protein L9" evidence="9">
    <location>
        <begin position="1"/>
        <end position="44"/>
    </location>
</feature>